<gene>
    <name evidence="1" type="primary">man</name>
</gene>
<sequence>MKKNIVCSIFALLLAFAVSQPAMHTPFLR</sequence>
<evidence type="ECO:0000313" key="1">
    <source>
        <dbReference type="EMBL" id="ACY00383.1"/>
    </source>
</evidence>
<dbReference type="EMBL" id="GQ925778">
    <property type="protein sequence ID" value="ACY00383.1"/>
    <property type="molecule type" value="Genomic_DNA"/>
</dbReference>
<dbReference type="GO" id="GO:0016985">
    <property type="term" value="F:mannan endo-1,4-beta-mannosidase activity"/>
    <property type="evidence" value="ECO:0007669"/>
    <property type="project" value="UniProtKB-EC"/>
</dbReference>
<accession>D0UXW9</accession>
<organism evidence="1">
    <name type="scientific">Bacillus licheniformis</name>
    <dbReference type="NCBI Taxonomy" id="1402"/>
    <lineage>
        <taxon>Bacteria</taxon>
        <taxon>Bacillati</taxon>
        <taxon>Bacillota</taxon>
        <taxon>Bacilli</taxon>
        <taxon>Bacillales</taxon>
        <taxon>Bacillaceae</taxon>
        <taxon>Bacillus</taxon>
    </lineage>
</organism>
<keyword evidence="1" id="KW-0378">Hydrolase</keyword>
<dbReference type="EMBL" id="GQ925779">
    <property type="protein sequence ID" value="ACY00384.1"/>
    <property type="molecule type" value="Genomic_DNA"/>
</dbReference>
<evidence type="ECO:0000313" key="2">
    <source>
        <dbReference type="EMBL" id="ACY00384.1"/>
    </source>
</evidence>
<dbReference type="AlphaFoldDB" id="D0UXW9"/>
<proteinExistence type="predicted"/>
<keyword evidence="1" id="KW-0326">Glycosidase</keyword>
<name>D0UXW9_BACLI</name>
<reference evidence="1" key="1">
    <citation type="submission" date="2009-09" db="EMBL/GenBank/DDBJ databases">
        <title>Loss of beta-mannanase activity and the beta-mannanase gene mutation in Bacillus licheniformis.</title>
        <authorList>
            <person name="Yong L."/>
            <person name="Hui L."/>
            <person name="Chi C."/>
        </authorList>
    </citation>
    <scope>NUCLEOTIDE SEQUENCE</scope>
    <source>
        <strain evidence="1">CICC 10337</strain>
        <strain evidence="2">CICC 10338</strain>
    </source>
</reference>
<dbReference type="EC" id="3.2.1.78" evidence="1"/>
<protein>
    <submittedName>
        <fullName evidence="1">Truncated beta-mannanase</fullName>
        <ecNumber evidence="1">3.2.1.78</ecNumber>
    </submittedName>
</protein>